<dbReference type="PANTHER" id="PTHR16172">
    <property type="entry name" value="MAJOR FACILITATOR SUPERFAMILY DOMAIN-CONTAINING PROTEIN 6-LIKE"/>
    <property type="match status" value="1"/>
</dbReference>
<feature type="transmembrane region" description="Helical" evidence="6">
    <location>
        <begin position="63"/>
        <end position="82"/>
    </location>
</feature>
<evidence type="ECO:0000256" key="5">
    <source>
        <dbReference type="ARBA" id="ARBA00023136"/>
    </source>
</evidence>
<dbReference type="InterPro" id="IPR024989">
    <property type="entry name" value="MFS_assoc_dom"/>
</dbReference>
<dbReference type="InterPro" id="IPR036259">
    <property type="entry name" value="MFS_trans_sf"/>
</dbReference>
<comment type="similarity">
    <text evidence="2">Belongs to the major facilitator superfamily. MFSD6 family.</text>
</comment>
<evidence type="ECO:0000256" key="1">
    <source>
        <dbReference type="ARBA" id="ARBA00004141"/>
    </source>
</evidence>
<feature type="transmembrane region" description="Helical" evidence="6">
    <location>
        <begin position="321"/>
        <end position="343"/>
    </location>
</feature>
<gene>
    <name evidence="8" type="ORF">JTE90_015334</name>
</gene>
<accession>A0AAV6U4U6</accession>
<feature type="transmembrane region" description="Helical" evidence="6">
    <location>
        <begin position="280"/>
        <end position="300"/>
    </location>
</feature>
<comment type="subcellular location">
    <subcellularLocation>
        <location evidence="1">Membrane</location>
        <topology evidence="1">Multi-pass membrane protein</topology>
    </subcellularLocation>
</comment>
<keyword evidence="3 6" id="KW-0812">Transmembrane</keyword>
<dbReference type="AlphaFoldDB" id="A0AAV6U4U6"/>
<reference evidence="8 9" key="1">
    <citation type="journal article" date="2022" name="Nat. Ecol. Evol.">
        <title>A masculinizing supergene underlies an exaggerated male reproductive morph in a spider.</title>
        <authorList>
            <person name="Hendrickx F."/>
            <person name="De Corte Z."/>
            <person name="Sonet G."/>
            <person name="Van Belleghem S.M."/>
            <person name="Kostlbacher S."/>
            <person name="Vangestel C."/>
        </authorList>
    </citation>
    <scope>NUCLEOTIDE SEQUENCE [LARGE SCALE GENOMIC DNA]</scope>
    <source>
        <strain evidence="8">W744_W776</strain>
    </source>
</reference>
<dbReference type="InterPro" id="IPR051717">
    <property type="entry name" value="MFS_MFSD6"/>
</dbReference>
<keyword evidence="5 6" id="KW-0472">Membrane</keyword>
<evidence type="ECO:0000313" key="9">
    <source>
        <dbReference type="Proteomes" id="UP000827092"/>
    </source>
</evidence>
<comment type="caution">
    <text evidence="8">The sequence shown here is derived from an EMBL/GenBank/DDBJ whole genome shotgun (WGS) entry which is preliminary data.</text>
</comment>
<feature type="domain" description="Major facilitator superfamily associated" evidence="7">
    <location>
        <begin position="1"/>
        <end position="480"/>
    </location>
</feature>
<evidence type="ECO:0000256" key="4">
    <source>
        <dbReference type="ARBA" id="ARBA00022989"/>
    </source>
</evidence>
<name>A0AAV6U4U6_9ARAC</name>
<feature type="transmembrane region" description="Helical" evidence="6">
    <location>
        <begin position="478"/>
        <end position="496"/>
    </location>
</feature>
<evidence type="ECO:0000313" key="8">
    <source>
        <dbReference type="EMBL" id="KAG8179144.1"/>
    </source>
</evidence>
<feature type="transmembrane region" description="Helical" evidence="6">
    <location>
        <begin position="355"/>
        <end position="381"/>
    </location>
</feature>
<feature type="transmembrane region" description="Helical" evidence="6">
    <location>
        <begin position="248"/>
        <end position="268"/>
    </location>
</feature>
<evidence type="ECO:0000256" key="6">
    <source>
        <dbReference type="SAM" id="Phobius"/>
    </source>
</evidence>
<feature type="transmembrane region" description="Helical" evidence="6">
    <location>
        <begin position="388"/>
        <end position="406"/>
    </location>
</feature>
<protein>
    <recommendedName>
        <fullName evidence="7">Major facilitator superfamily associated domain-containing protein</fullName>
    </recommendedName>
</protein>
<evidence type="ECO:0000256" key="3">
    <source>
        <dbReference type="ARBA" id="ARBA00022692"/>
    </source>
</evidence>
<dbReference type="Pfam" id="PF12832">
    <property type="entry name" value="MFS_1_like"/>
    <property type="match status" value="1"/>
</dbReference>
<keyword evidence="4 6" id="KW-1133">Transmembrane helix</keyword>
<evidence type="ECO:0000256" key="2">
    <source>
        <dbReference type="ARBA" id="ARBA00005241"/>
    </source>
</evidence>
<sequence>MKAHYFLINGAHSGVVPFISVYAQQMKITADAMGYIFAFICCFTVISRPFFGGIVDYFQKLKLVLIALIFIDIAADMGLNFIPSSSLDKHIPINSYVICLNTKPYHIELKHVLLPTDNFTYCDKDNVISCSACKYDRNLCMDNGNQTFNSNRTACRVETKGFLNISSSCIESFVENCTDAEEKECYQKYLNRSSCTNETENNPPLQLWMLSIFTAIIYVCIGSITSLSDAACFNTLGSKPQLYGRQRMWGTIGWGTFALLVGYLNQVLTGTSNTYNYSAGFYMLVALFLIDMLVIPKLQLRKVQVSKNICKDVGRLVVEPKVVLFIVQVFCVGVFIGMGRSYLFWYLRTLDANQLLLGCTSAVQCFLGELPFFFFAGFIIAKLGHVNTFTMSFVAHGIKFLSYYFLKNPWWCLPIEILQGSCFGSFYSAMASYAKVISPEGTEATVQGLASGTFEGLGVATGSLLGGYGFRNFGGRTTFFYSGIISMAIGMLNCIINKIMSCRNSN</sequence>
<feature type="transmembrane region" description="Helical" evidence="6">
    <location>
        <begin position="32"/>
        <end position="51"/>
    </location>
</feature>
<keyword evidence="9" id="KW-1185">Reference proteome</keyword>
<feature type="transmembrane region" description="Helical" evidence="6">
    <location>
        <begin position="207"/>
        <end position="227"/>
    </location>
</feature>
<dbReference type="PANTHER" id="PTHR16172:SF30">
    <property type="entry name" value="SUGAR BABY, ISOFORM C"/>
    <property type="match status" value="1"/>
</dbReference>
<dbReference type="GO" id="GO:0016020">
    <property type="term" value="C:membrane"/>
    <property type="evidence" value="ECO:0007669"/>
    <property type="project" value="UniProtKB-SubCell"/>
</dbReference>
<dbReference type="Proteomes" id="UP000827092">
    <property type="component" value="Unassembled WGS sequence"/>
</dbReference>
<evidence type="ECO:0000259" key="7">
    <source>
        <dbReference type="Pfam" id="PF12832"/>
    </source>
</evidence>
<dbReference type="Gene3D" id="1.20.1250.20">
    <property type="entry name" value="MFS general substrate transporter like domains"/>
    <property type="match status" value="3"/>
</dbReference>
<proteinExistence type="inferred from homology"/>
<dbReference type="EMBL" id="JAFNEN010000646">
    <property type="protein sequence ID" value="KAG8179144.1"/>
    <property type="molecule type" value="Genomic_DNA"/>
</dbReference>
<dbReference type="SUPFAM" id="SSF103473">
    <property type="entry name" value="MFS general substrate transporter"/>
    <property type="match status" value="2"/>
</dbReference>
<organism evidence="8 9">
    <name type="scientific">Oedothorax gibbosus</name>
    <dbReference type="NCBI Taxonomy" id="931172"/>
    <lineage>
        <taxon>Eukaryota</taxon>
        <taxon>Metazoa</taxon>
        <taxon>Ecdysozoa</taxon>
        <taxon>Arthropoda</taxon>
        <taxon>Chelicerata</taxon>
        <taxon>Arachnida</taxon>
        <taxon>Araneae</taxon>
        <taxon>Araneomorphae</taxon>
        <taxon>Entelegynae</taxon>
        <taxon>Araneoidea</taxon>
        <taxon>Linyphiidae</taxon>
        <taxon>Erigoninae</taxon>
        <taxon>Oedothorax</taxon>
    </lineage>
</organism>